<keyword evidence="1" id="KW-0489">Methyltransferase</keyword>
<dbReference type="AlphaFoldDB" id="A0A7S0KH89"/>
<reference evidence="4" key="1">
    <citation type="submission" date="2021-01" db="EMBL/GenBank/DDBJ databases">
        <authorList>
            <person name="Corre E."/>
            <person name="Pelletier E."/>
            <person name="Niang G."/>
            <person name="Scheremetjew M."/>
            <person name="Finn R."/>
            <person name="Kale V."/>
            <person name="Holt S."/>
            <person name="Cochrane G."/>
            <person name="Meng A."/>
            <person name="Brown T."/>
            <person name="Cohen L."/>
        </authorList>
    </citation>
    <scope>NUCLEOTIDE SEQUENCE</scope>
    <source>
        <strain evidence="4">Clade-D-RCC2572</strain>
    </source>
</reference>
<feature type="region of interest" description="Disordered" evidence="3">
    <location>
        <begin position="163"/>
        <end position="215"/>
    </location>
</feature>
<dbReference type="PANTHER" id="PTHR43542:SF1">
    <property type="entry name" value="METHYLTRANSFERASE"/>
    <property type="match status" value="1"/>
</dbReference>
<name>A0A7S0KH89_9CHLO</name>
<evidence type="ECO:0000256" key="1">
    <source>
        <dbReference type="ARBA" id="ARBA00022603"/>
    </source>
</evidence>
<gene>
    <name evidence="4" type="ORF">OMED0929_LOCUS3264</name>
</gene>
<evidence type="ECO:0000256" key="3">
    <source>
        <dbReference type="SAM" id="MobiDB-lite"/>
    </source>
</evidence>
<feature type="compositionally biased region" description="Low complexity" evidence="3">
    <location>
        <begin position="185"/>
        <end position="194"/>
    </location>
</feature>
<feature type="region of interest" description="Disordered" evidence="3">
    <location>
        <begin position="14"/>
        <end position="34"/>
    </location>
</feature>
<dbReference type="Gene3D" id="3.40.50.150">
    <property type="entry name" value="Vaccinia Virus protein VP39"/>
    <property type="match status" value="1"/>
</dbReference>
<dbReference type="InterPro" id="IPR004398">
    <property type="entry name" value="RNA_MeTrfase_RsmD"/>
</dbReference>
<dbReference type="InterPro" id="IPR029063">
    <property type="entry name" value="SAM-dependent_MTases_sf"/>
</dbReference>
<proteinExistence type="predicted"/>
<dbReference type="GO" id="GO:0031167">
    <property type="term" value="P:rRNA methylation"/>
    <property type="evidence" value="ECO:0007669"/>
    <property type="project" value="InterPro"/>
</dbReference>
<dbReference type="EMBL" id="HBEW01003892">
    <property type="protein sequence ID" value="CAD8581296.1"/>
    <property type="molecule type" value="Transcribed_RNA"/>
</dbReference>
<protein>
    <submittedName>
        <fullName evidence="4">Uncharacterized protein</fullName>
    </submittedName>
</protein>
<dbReference type="PANTHER" id="PTHR43542">
    <property type="entry name" value="METHYLTRANSFERASE"/>
    <property type="match status" value="1"/>
</dbReference>
<feature type="compositionally biased region" description="Low complexity" evidence="3">
    <location>
        <begin position="15"/>
        <end position="34"/>
    </location>
</feature>
<keyword evidence="2" id="KW-0808">Transferase</keyword>
<dbReference type="CDD" id="cd02440">
    <property type="entry name" value="AdoMet_MTases"/>
    <property type="match status" value="1"/>
</dbReference>
<accession>A0A7S0KH89</accession>
<dbReference type="SUPFAM" id="SSF53335">
    <property type="entry name" value="S-adenosyl-L-methionine-dependent methyltransferases"/>
    <property type="match status" value="1"/>
</dbReference>
<evidence type="ECO:0000313" key="4">
    <source>
        <dbReference type="EMBL" id="CAD8581296.1"/>
    </source>
</evidence>
<organism evidence="4">
    <name type="scientific">Ostreococcus mediterraneus</name>
    <dbReference type="NCBI Taxonomy" id="1486918"/>
    <lineage>
        <taxon>Eukaryota</taxon>
        <taxon>Viridiplantae</taxon>
        <taxon>Chlorophyta</taxon>
        <taxon>Mamiellophyceae</taxon>
        <taxon>Mamiellales</taxon>
        <taxon>Bathycoccaceae</taxon>
        <taxon>Ostreococcus</taxon>
    </lineage>
</organism>
<sequence>MRTSVTTHARYIAGSRATSTQRASTSSFASPSTSISSYSTLRAARIAPPKSRSRHQAVAVFAPTHRSHVVARAKKGYDNAKDAEEDLLFWNEEDLDDEDDDGGFVSSFTDDDDEDYDDEDDEWFFVPDGANVRTQSEDLFNIDDEDGHGGYVMDYVKMANTRGGGGDASGTVNTSSRSPKKRVGASAAEAAAKAAPKRVTGETSEIASKNESKMSQDDIERMVAMGVPRELLFQIEEEKKEVDAFNKQKEYEATRKTHKRLTIVAGKFGKRKVLSPSGLDTRPMMAMVRGATFDMMLNFLGSRSNVQFPPNSRWLDLFCGTGAIGIEGISRGVEEAHFVEMDPWVTNNVTNKNLASLGLTKQTTVHTASVQAFLTQHHKSARAVGGAFDFISFCPPYEKVSYPELLLQLDQSALVKDSTILIVEYAKGQADDILPEIGTRLRRVRDRRYGRTFVAIYVCDGRNLDDEYEDGPEVATKFNKAVFKHRN</sequence>
<evidence type="ECO:0000256" key="2">
    <source>
        <dbReference type="ARBA" id="ARBA00022679"/>
    </source>
</evidence>
<dbReference type="GO" id="GO:0008168">
    <property type="term" value="F:methyltransferase activity"/>
    <property type="evidence" value="ECO:0007669"/>
    <property type="project" value="UniProtKB-KW"/>
</dbReference>
<dbReference type="Pfam" id="PF03602">
    <property type="entry name" value="Cons_hypoth95"/>
    <property type="match status" value="1"/>
</dbReference>